<protein>
    <submittedName>
        <fullName evidence="2">Uncharacterized protein</fullName>
    </submittedName>
</protein>
<gene>
    <name evidence="2" type="ORF">LQ564_04720</name>
</gene>
<name>A0ABS8Q3T4_9BURK</name>
<dbReference type="RefSeq" id="WP_231056913.1">
    <property type="nucleotide sequence ID" value="NZ_JAJNOC010000001.1"/>
</dbReference>
<dbReference type="Proteomes" id="UP001179361">
    <property type="component" value="Unassembled WGS sequence"/>
</dbReference>
<comment type="caution">
    <text evidence="2">The sequence shown here is derived from an EMBL/GenBank/DDBJ whole genome shotgun (WGS) entry which is preliminary data.</text>
</comment>
<accession>A0ABS8Q3T4</accession>
<sequence>MNSIIGDAVRKPSGEKEGEKGLFQKAGVDSGSARRATNHTYPPFKATNVGQRRIICPLTNVIPAQAGIQFWVRSQRYRLTDNIGFRPSPEVVGPSGAYDGF</sequence>
<evidence type="ECO:0000256" key="1">
    <source>
        <dbReference type="SAM" id="MobiDB-lite"/>
    </source>
</evidence>
<proteinExistence type="predicted"/>
<feature type="region of interest" description="Disordered" evidence="1">
    <location>
        <begin position="1"/>
        <end position="44"/>
    </location>
</feature>
<evidence type="ECO:0000313" key="3">
    <source>
        <dbReference type="Proteomes" id="UP001179361"/>
    </source>
</evidence>
<organism evidence="2 3">
    <name type="scientific">Massilia phyllostachyos</name>
    <dbReference type="NCBI Taxonomy" id="2898585"/>
    <lineage>
        <taxon>Bacteria</taxon>
        <taxon>Pseudomonadati</taxon>
        <taxon>Pseudomonadota</taxon>
        <taxon>Betaproteobacteria</taxon>
        <taxon>Burkholderiales</taxon>
        <taxon>Oxalobacteraceae</taxon>
        <taxon>Telluria group</taxon>
        <taxon>Massilia</taxon>
    </lineage>
</organism>
<keyword evidence="3" id="KW-1185">Reference proteome</keyword>
<dbReference type="EMBL" id="JAJNOC010000001">
    <property type="protein sequence ID" value="MCD2515611.1"/>
    <property type="molecule type" value="Genomic_DNA"/>
</dbReference>
<feature type="compositionally biased region" description="Basic and acidic residues" evidence="1">
    <location>
        <begin position="8"/>
        <end position="22"/>
    </location>
</feature>
<evidence type="ECO:0000313" key="2">
    <source>
        <dbReference type="EMBL" id="MCD2515611.1"/>
    </source>
</evidence>
<reference evidence="2" key="1">
    <citation type="submission" date="2021-11" db="EMBL/GenBank/DDBJ databases">
        <title>The complete genome of Massilia sp sp. G4R7.</title>
        <authorList>
            <person name="Liu L."/>
            <person name="Yue J."/>
            <person name="Yuan J."/>
            <person name="Yang F."/>
            <person name="Li L."/>
        </authorList>
    </citation>
    <scope>NUCLEOTIDE SEQUENCE</scope>
    <source>
        <strain evidence="2">G4R7</strain>
    </source>
</reference>